<evidence type="ECO:0000256" key="4">
    <source>
        <dbReference type="ARBA" id="ARBA00022603"/>
    </source>
</evidence>
<dbReference type="PIRSF" id="PIRSF000830">
    <property type="entry name" value="RNA_pol_ParamyxoV"/>
    <property type="match status" value="1"/>
</dbReference>
<evidence type="ECO:0000256" key="20">
    <source>
        <dbReference type="ARBA" id="ARBA00048548"/>
    </source>
</evidence>
<dbReference type="GO" id="GO:0044423">
    <property type="term" value="C:virion component"/>
    <property type="evidence" value="ECO:0007669"/>
    <property type="project" value="UniProtKB-KW"/>
</dbReference>
<evidence type="ECO:0000313" key="24">
    <source>
        <dbReference type="EMBL" id="AKA28294.1"/>
    </source>
</evidence>
<evidence type="ECO:0000256" key="13">
    <source>
        <dbReference type="ARBA" id="ARBA00022953"/>
    </source>
</evidence>
<sequence>MDPQVQIHHIIKPECHLNSPVVEKKLTLLWKLTGLPLPPDLNSCVTHRDVTWDEVLRLEANLTKELRQLVRSLTNRMHERGEFIDTYKPLCHPRTLSWLTNISLIKSDNILAGHKKMLVRIGSMLHEPADQLFVTLGRKLAGDPCLFHQLGHLSECPPNSRFEGQVGGCNLWSPISDPALVTGGEYANCVYAWYLIRQTMRYMALQRKQTRVQSQQNVLIGSDTIVGIHPELVIITGIRDRTFTCLTFDMVLMYADVVEGRAMTKLVALTEPTMVEVIQRVEKLWFLVDSIFEEIGGAGYNIVASLESLAYGAVQLWDKSLEHAGEFFSFNLTEIRSELENHLDPGMAFRVVEQVRLLYTGLSVNQAGEMLCILRHWGHPLLCAVKAAKKVRESMCAPKLTSLDTTLKVLAFFIADIINGHRRSHSGLWPSVRQESLVSPLLQNLYRESAELQYAIVLKHYREVSLIEFQKSIDFDLVEDLSVFLKDKAICRPKSNWLAVFRKSLLPGHLKDRLQSEGPSNRLLLDFLQSSEFDPAKEFEYVTSLEYLQDPEFCASYSLKEREVKTDGRIFAKMTRKMRNCQVLLESLLACHVCDYFKENGVVQEQISLTKSLLAMSQLAPRVSEYQGRVLRSTDRCSRATATPRQDTSPGEGVRRRKTIIASFLTTDLQKYCLNWRYTVVKPFAQRLNQLFGIPHGFEWIHLRLMNTTMFVGDPHNIPQFSSTHDLESQENDGIFIVSPRGGIEGLCQKMWTMISIAAIHLAATESGCRVASMVQGDNQAIAITTEIEEGEDASVASIRLKEISERFFRVFREINRGIGHNLKVQETIHSESFFVYSKRIFFEGKILSQLLKNASRLVLVSETVGENCVGNCSNISSTVARLIENGLDKRVAWGLNILMIVKQILFDIDFSLEPEPSQGLIHAIRQDPNNIKNISITPAQLGGLNFLALSRLFTRNIGDPVSSAMADMKFYIQVGLLSPHMLRNAIFREPGDGTWTTLCADPYSLNQPYVQLPTSYLKKHTQRMLLTASTNPLLQGTRVENQYIEEERLAKFLLDRELVMPRVAHTVFETTVAGRRKHLQGLIDTTPTIIKYALHHHPISFKKSMLISSYSADYIMSFIDTIATVEYPKRDTMKLWNRGLIGVDTCAVTLADYARTYSWWEILKGRSIKGVTTPDTLELCSGSLIEQGHPCTQCTMGDESFSWFFLPGNLDIERPDFSRVAQRIAYVGSKTEERRAASLTTIKGMSTHLRAALRGASVYIWAYGDSDKNWDDATKLANTRCVISEDHLRALCPIPSSANIQHRLMDGISVTKFTPASLARVSSYIHISNDRHQSRIDGQVIESNVIFQQVMLLGLGIFETFHPLSHRFVTNPMTLHLHTGYSCCIREADNGDFLESPASVPDMTITTGNKFLFDPMPIQDDEAAKLQVSSFKYCEMGLEMLDPPGLVTLLSLVTARISIDTSIGESAYNSIHNDAIVSFDNSINWISEYTYCDLRLLAVAMAREFCDNLSYQLYYLRVKGRRAIRDYIRQALSRIPGLQLANIALTISHPGIWARLRLIGAVSAGNSPISATVNYPAAVCELILWGYDQYTAQLLDGYESEIIVPNYKDDDLNRKVEHILARRACLLSLLCEYPGKYPNIKDLEPIEKCTALSDLNKLWMATDHRTREYCSGISQIFDSPKLNPFITNLYFLSRKLLNAIRSSTDCRAYVENLYEDIDIELTSLTEVVPLGEDDQMITGPLRFDLELKELTPDFTITWCCFDSTTALMSRCINHATEGAERYIRRTVGTASTSWYKAAGILTTPGFLNLPRGNGLYLAESSGAIMTVMEHLVCSNKIWYNTLFSNELNPPQRNFGPNPIQFEESIVGKHIAAGIPCKAGHVQEFEVLWREVDEETDLTSMRCVNFIMSKVEQHSCHIVCCDLELAMGTPLEVAQSAYTHIITLALHCLMISGKLVLKLYFSQNALLHHVLSLLLVLPFHVTIHTNGYCSHRGSEGYIIATRTGVALGSNVSQVLGSVTEMVRKGQTLVPVKILTAISNGFKTVSSSLGRLRGELYSPSCSIPQSATDMFLIQLGGKVQSDWNTNSRGYRVGDTELVLQDIISILSTLLKEIIHVRESRESVDRVLLLGAYNLQVSGKVRTMAAAATRNILHLHIVRLIGDSMSNIRRLVPLLDKGFIVISDMYSVKDFLRKTESPKYFLNKLGKSEIAQIFEIESKIILSRAEIKNILKMIGIVAKQHSE</sequence>
<evidence type="ECO:0000256" key="12">
    <source>
        <dbReference type="ARBA" id="ARBA00022844"/>
    </source>
</evidence>
<comment type="catalytic activity">
    <reaction evidence="17 21">
        <text>a 5'-end (5'-triphosphoguanosine)-(2'-O-methyladenylyl)-adenylyl-cytidylyl-adenosine in mRNA + S-adenosyl-L-methionine = a 5'-end (N(7)-methyl 5'-triphosphoguanosine)-(2'-O-methyladenylyl)-adenylyl-cytidylyl-adenosine in mRNA + S-adenosyl-L-homocysteine</text>
        <dbReference type="Rhea" id="RHEA:65440"/>
        <dbReference type="Rhea" id="RHEA-COMP:16798"/>
        <dbReference type="Rhea" id="RHEA-COMP:16801"/>
        <dbReference type="ChEBI" id="CHEBI:57856"/>
        <dbReference type="ChEBI" id="CHEBI:59789"/>
        <dbReference type="ChEBI" id="CHEBI:156482"/>
        <dbReference type="ChEBI" id="CHEBI:156483"/>
    </reaction>
</comment>
<comment type="function">
    <text evidence="21">RNA-directed RNA polymerase that catalyzes the transcription of viral mRNAs, their capping and polyadenylation. The template is composed of the viral RNA tightly encapsidated by the nucleoprotein (N). The viral polymerase binds to the genomic RNA at the 3' leader promoter, and transcribes subsequently all viral mRNAs with a decreasing efficiency. The first gene is the most transcribed, and the last the least transcribed. The viral phosphoprotein acts as a processivity factor. Capping is concomitant with initiation of mRNA transcription. Indeed, a GDP polyribonucleotidyl transferase (PRNTase) adds the cap structure when the nascent RNA chain length has reached few nucleotides. Ribose 2'-O methylation of viral mRNA cap precedes and facilitates subsequent guanine-N-7 methylation, both activities being carried by the viral polymerase. Polyadenylation of mRNAs occur by a stuttering mechanism at a slipery stop site present at the end viral genes. After finishing transcription of a mRNA, the polymerase can resume transcription of the downstream gene.</text>
</comment>
<keyword evidence="6 21" id="KW-0808">Transferase</keyword>
<protein>
    <recommendedName>
        <fullName evidence="21">RNA-directed RNA polymerase L</fullName>
        <shortName evidence="21">Protein L</shortName>
    </recommendedName>
    <alternativeName>
        <fullName evidence="21">Large structural protein</fullName>
    </alternativeName>
    <alternativeName>
        <fullName evidence="21">Replicase</fullName>
    </alternativeName>
    <alternativeName>
        <fullName evidence="21">Transcriptase</fullName>
    </alternativeName>
    <domain>
        <recommendedName>
            <fullName evidence="21">RNA-directed RNA polymerase</fullName>
            <ecNumber evidence="21">2.7.7.48</ecNumber>
        </recommendedName>
    </domain>
    <domain>
        <recommendedName>
            <fullName evidence="21">GTP phosphohydrolase</fullName>
            <ecNumber evidence="21">3.6.1.-</ecNumber>
        </recommendedName>
    </domain>
    <domain>
        <recommendedName>
            <fullName evidence="21">GDP polyribonucleotidyltransferase</fullName>
            <ecNumber evidence="21">2.7.7.88</ecNumber>
        </recommendedName>
        <alternativeName>
            <fullName evidence="21">PRNTase</fullName>
        </alternativeName>
    </domain>
    <domain>
        <recommendedName>
            <fullName evidence="21">mRNA (nucleoside-2'-O-)-methyltransferase</fullName>
            <shortName evidence="21">N1-2'-O-MTase</shortName>
            <ecNumber evidence="21">2.1.1.-</ecNumber>
        </recommendedName>
    </domain>
    <domain>
        <recommendedName>
            <fullName evidence="21">mRNA (guanine-N(7)-)-methyltransferase</fullName>
            <shortName evidence="21">G-N7-MTase</shortName>
        </recommendedName>
    </domain>
</protein>
<keyword evidence="5 21" id="KW-0507">mRNA processing</keyword>
<proteinExistence type="inferred from homology"/>
<keyword evidence="21" id="KW-1035">Host cytoplasm</keyword>
<evidence type="ECO:0000256" key="7">
    <source>
        <dbReference type="ARBA" id="ARBA00022691"/>
    </source>
</evidence>
<reference evidence="24 25" key="1">
    <citation type="journal article" date="2015" name="Genome Announc.">
        <title>Complete Genome Sequence of Avian Paramyxovirus Strain APMV-6/red-crested pochard/Balkhash/5842/2013 from Kazakhstan.</title>
        <authorList>
            <person name="Karamendin K."/>
            <person name="Kydyrmanov A."/>
            <person name="Seidalina A."/>
            <person name="Jenckel M."/>
            <person name="Starick E."/>
            <person name="Grund C."/>
            <person name="Asanova S."/>
            <person name="Khan E."/>
            <person name="Daulbayeva K."/>
            <person name="Kasymbekov Y."/>
            <person name="Zhumatov K."/>
            <person name="Sayatov M."/>
            <person name="Beer M."/>
            <person name="Fereidouni S."/>
        </authorList>
    </citation>
    <scope>NUCLEOTIDE SEQUENCE [LARGE SCALE GENOMIC DNA]</scope>
    <source>
        <strain evidence="24">Red-crested pochard/Balkhash/5842/2013</strain>
    </source>
</reference>
<evidence type="ECO:0000256" key="6">
    <source>
        <dbReference type="ARBA" id="ARBA00022679"/>
    </source>
</evidence>
<keyword evidence="13 21" id="KW-0693">Viral RNA replication</keyword>
<dbReference type="GO" id="GO:0003968">
    <property type="term" value="F:RNA-directed RNA polymerase activity"/>
    <property type="evidence" value="ECO:0007669"/>
    <property type="project" value="UniProtKB-KW"/>
</dbReference>
<keyword evidence="12 21" id="KW-0946">Virion</keyword>
<feature type="domain" description="RdRp catalytic" evidence="22">
    <location>
        <begin position="661"/>
        <end position="845"/>
    </location>
</feature>
<evidence type="ECO:0000256" key="1">
    <source>
        <dbReference type="ARBA" id="ARBA00003132"/>
    </source>
</evidence>
<dbReference type="EC" id="2.7.7.48" evidence="21"/>
<comment type="function">
    <text evidence="1 21">RNA-directed RNA polymerase that catalyzes the replication of viral genomic RNA. The template is composed of the viral RNA tightly encapsidated by the nucleoprotein (N). The replicase mode is dependent on intracellular N protein concentration. In this mode, the polymerase replicates the whole viral genome without recognizing transcriptional signals, and the replicated genome is not caped or polyadenylated.</text>
</comment>
<feature type="domain" description="Mononegavirus-type SAM-dependent 2'-O-MTase" evidence="23">
    <location>
        <begin position="1786"/>
        <end position="1999"/>
    </location>
</feature>
<comment type="catalytic activity">
    <reaction evidence="19">
        <text>a 5'-end (5'-triphosphoguanosine)-adenylyl-adenylyl-cytidylyl-adenosine in mRNA + 2 S-adenosyl-L-methionine = a 5'-end (N(7)-methyl 5'-triphosphoguanosine)-(2'-O-methyladenylyl)-adenylyl-cytidylyl-adenosine in mRNA + 2 S-adenosyl-L-homocysteine + H(+)</text>
        <dbReference type="Rhea" id="RHEA:65376"/>
        <dbReference type="Rhea" id="RHEA-COMP:16797"/>
        <dbReference type="Rhea" id="RHEA-COMP:16798"/>
        <dbReference type="ChEBI" id="CHEBI:15378"/>
        <dbReference type="ChEBI" id="CHEBI:57856"/>
        <dbReference type="ChEBI" id="CHEBI:59789"/>
        <dbReference type="ChEBI" id="CHEBI:156483"/>
        <dbReference type="ChEBI" id="CHEBI:156484"/>
        <dbReference type="EC" id="2.1.1.375"/>
    </reaction>
</comment>
<evidence type="ECO:0000256" key="9">
    <source>
        <dbReference type="ARBA" id="ARBA00022741"/>
    </source>
</evidence>
<keyword evidence="15" id="KW-0511">Multifunctional enzyme</keyword>
<dbReference type="InterPro" id="IPR014023">
    <property type="entry name" value="Mononeg_RNA_pol_cat"/>
</dbReference>
<evidence type="ECO:0000313" key="25">
    <source>
        <dbReference type="Proteomes" id="UP000162324"/>
    </source>
</evidence>
<keyword evidence="14 21" id="KW-0506">mRNA capping</keyword>
<comment type="similarity">
    <text evidence="2 21">Belongs to the paramyxovirus L protein family.</text>
</comment>
<evidence type="ECO:0000256" key="8">
    <source>
        <dbReference type="ARBA" id="ARBA00022695"/>
    </source>
</evidence>
<dbReference type="InterPro" id="IPR016269">
    <property type="entry name" value="RNA-dir_pol_paramyxovirus"/>
</dbReference>
<keyword evidence="3 21" id="KW-0696">RNA-directed RNA polymerase</keyword>
<evidence type="ECO:0000256" key="19">
    <source>
        <dbReference type="ARBA" id="ARBA00047370"/>
    </source>
</evidence>
<dbReference type="EC" id="2.1.1.-" evidence="21"/>
<comment type="catalytic activity">
    <reaction evidence="18 21">
        <text>a 5'-end (5'-triphosphoguanosine)-adenylyl-adenylyl-cytidylyl-adenosine in mRNA + S-adenosyl-L-methionine = a 5'-end (5'-triphosphoguanosine)-(2'-O-methyladenylyl)-adenylyl-cytidylyl-adenosine in mRNA + S-adenosyl-L-homocysteine + H(+)</text>
        <dbReference type="Rhea" id="RHEA:65380"/>
        <dbReference type="Rhea" id="RHEA-COMP:16797"/>
        <dbReference type="Rhea" id="RHEA-COMP:16801"/>
        <dbReference type="ChEBI" id="CHEBI:15378"/>
        <dbReference type="ChEBI" id="CHEBI:57856"/>
        <dbReference type="ChEBI" id="CHEBI:59789"/>
        <dbReference type="ChEBI" id="CHEBI:156482"/>
        <dbReference type="ChEBI" id="CHEBI:156484"/>
    </reaction>
</comment>
<dbReference type="GO" id="GO:0003924">
    <property type="term" value="F:GTPase activity"/>
    <property type="evidence" value="ECO:0007669"/>
    <property type="project" value="RHEA"/>
</dbReference>
<evidence type="ECO:0000256" key="14">
    <source>
        <dbReference type="ARBA" id="ARBA00023042"/>
    </source>
</evidence>
<dbReference type="GO" id="GO:0005524">
    <property type="term" value="F:ATP binding"/>
    <property type="evidence" value="ECO:0007669"/>
    <property type="project" value="UniProtKB-KW"/>
</dbReference>
<evidence type="ECO:0000256" key="5">
    <source>
        <dbReference type="ARBA" id="ARBA00022664"/>
    </source>
</evidence>
<evidence type="ECO:0000256" key="10">
    <source>
        <dbReference type="ARBA" id="ARBA00022801"/>
    </source>
</evidence>
<dbReference type="InterPro" id="IPR025786">
    <property type="entry name" value="Mononega_L_MeTrfase"/>
</dbReference>
<dbReference type="GO" id="GO:0004482">
    <property type="term" value="F:mRNA 5'-cap (guanine-N7-)-methyltransferase activity"/>
    <property type="evidence" value="ECO:0007669"/>
    <property type="project" value="InterPro"/>
</dbReference>
<keyword evidence="7 21" id="KW-0949">S-adenosyl-L-methionine</keyword>
<evidence type="ECO:0000256" key="18">
    <source>
        <dbReference type="ARBA" id="ARBA00047332"/>
    </source>
</evidence>
<dbReference type="PROSITE" id="PS51590">
    <property type="entry name" value="SAM_MT_MNV_L"/>
    <property type="match status" value="1"/>
</dbReference>
<dbReference type="GO" id="GO:0030430">
    <property type="term" value="C:host cell cytoplasm"/>
    <property type="evidence" value="ECO:0007669"/>
    <property type="project" value="UniProtKB-SubCell"/>
</dbReference>
<evidence type="ECO:0000256" key="16">
    <source>
        <dbReference type="ARBA" id="ARBA00024494"/>
    </source>
</evidence>
<keyword evidence="9 21" id="KW-0547">Nucleotide-binding</keyword>
<evidence type="ECO:0000256" key="17">
    <source>
        <dbReference type="ARBA" id="ARBA00024499"/>
    </source>
</evidence>
<comment type="catalytic activity">
    <reaction evidence="20 21">
        <text>GTP + H2O = GDP + phosphate + H(+)</text>
        <dbReference type="Rhea" id="RHEA:19669"/>
        <dbReference type="ChEBI" id="CHEBI:15377"/>
        <dbReference type="ChEBI" id="CHEBI:15378"/>
        <dbReference type="ChEBI" id="CHEBI:37565"/>
        <dbReference type="ChEBI" id="CHEBI:43474"/>
        <dbReference type="ChEBI" id="CHEBI:58189"/>
    </reaction>
</comment>
<dbReference type="PROSITE" id="PS50526">
    <property type="entry name" value="RDRP_SSRNA_NEG_NONSEG"/>
    <property type="match status" value="1"/>
</dbReference>
<gene>
    <name evidence="24" type="primary">L</name>
</gene>
<name>A0A0D5YAG1_9MONO</name>
<comment type="subcellular location">
    <subcellularLocation>
        <location evidence="21">Virion</location>
    </subcellularLocation>
    <subcellularLocation>
        <location evidence="21">Host cytoplasm</location>
    </subcellularLocation>
</comment>
<keyword evidence="4 21" id="KW-0489">Methyltransferase</keyword>
<comment type="catalytic activity">
    <reaction evidence="16">
        <text>a 5'-end triphospho-adenylyl-adenylyl-cytidylyl-adenosine in mRNA + GDP + H(+) = a 5'-end (5'-triphosphoguanosine)-adenylyl-adenylyl-cytidylyl-adenosine in mRNA + diphosphate</text>
        <dbReference type="Rhea" id="RHEA:65436"/>
        <dbReference type="Rhea" id="RHEA-COMP:16797"/>
        <dbReference type="Rhea" id="RHEA-COMP:16799"/>
        <dbReference type="ChEBI" id="CHEBI:15378"/>
        <dbReference type="ChEBI" id="CHEBI:33019"/>
        <dbReference type="ChEBI" id="CHEBI:58189"/>
        <dbReference type="ChEBI" id="CHEBI:156484"/>
        <dbReference type="ChEBI" id="CHEBI:156503"/>
        <dbReference type="EC" id="2.7.7.88"/>
    </reaction>
</comment>
<dbReference type="EC" id="3.6.1.-" evidence="21"/>
<evidence type="ECO:0000256" key="11">
    <source>
        <dbReference type="ARBA" id="ARBA00022840"/>
    </source>
</evidence>
<dbReference type="InterPro" id="IPR026890">
    <property type="entry name" value="Mononeg_mRNAcap"/>
</dbReference>
<dbReference type="Pfam" id="PF00946">
    <property type="entry name" value="Mononeg_RNA_pol"/>
    <property type="match status" value="1"/>
</dbReference>
<keyword evidence="10" id="KW-0378">Hydrolase</keyword>
<evidence type="ECO:0000256" key="3">
    <source>
        <dbReference type="ARBA" id="ARBA00022484"/>
    </source>
</evidence>
<accession>A0A0D5YAG1</accession>
<dbReference type="InterPro" id="IPR039736">
    <property type="entry name" value="L_poly_C"/>
</dbReference>
<comment type="catalytic activity">
    <reaction evidence="21">
        <text>RNA(n) + a ribonucleoside 5'-triphosphate = RNA(n+1) + diphosphate</text>
        <dbReference type="Rhea" id="RHEA:21248"/>
        <dbReference type="Rhea" id="RHEA-COMP:14527"/>
        <dbReference type="Rhea" id="RHEA-COMP:17342"/>
        <dbReference type="ChEBI" id="CHEBI:33019"/>
        <dbReference type="ChEBI" id="CHEBI:61557"/>
        <dbReference type="ChEBI" id="CHEBI:140395"/>
        <dbReference type="EC" id="2.7.7.48"/>
    </reaction>
</comment>
<dbReference type="Proteomes" id="UP000162324">
    <property type="component" value="Genome"/>
</dbReference>
<keyword evidence="8 21" id="KW-0548">Nucleotidyltransferase</keyword>
<dbReference type="Pfam" id="PF14318">
    <property type="entry name" value="Mononeg_mRNAcap"/>
    <property type="match status" value="1"/>
</dbReference>
<keyword evidence="11 21" id="KW-0067">ATP-binding</keyword>
<evidence type="ECO:0000256" key="2">
    <source>
        <dbReference type="ARBA" id="ARBA00007934"/>
    </source>
</evidence>
<evidence type="ECO:0000256" key="15">
    <source>
        <dbReference type="ARBA" id="ARBA00023268"/>
    </source>
</evidence>
<evidence type="ECO:0000259" key="22">
    <source>
        <dbReference type="PROSITE" id="PS50526"/>
    </source>
</evidence>
<evidence type="ECO:0000259" key="23">
    <source>
        <dbReference type="PROSITE" id="PS51590"/>
    </source>
</evidence>
<dbReference type="EMBL" id="KP762799">
    <property type="protein sequence ID" value="AKA28294.1"/>
    <property type="molecule type" value="Viral_cRNA"/>
</dbReference>
<evidence type="ECO:0000256" key="21">
    <source>
        <dbReference type="PIRNR" id="PIRNR000830"/>
    </source>
</evidence>
<dbReference type="NCBIfam" id="TIGR04198">
    <property type="entry name" value="paramyx_RNAcap"/>
    <property type="match status" value="1"/>
</dbReference>
<organism evidence="24 25">
    <name type="scientific">avian paramyxovirus 6</name>
    <dbReference type="NCBI Taxonomy" id="2560316"/>
    <lineage>
        <taxon>Viruses</taxon>
        <taxon>Riboviria</taxon>
        <taxon>Orthornavirae</taxon>
        <taxon>Negarnaviricota</taxon>
        <taxon>Haploviricotina</taxon>
        <taxon>Monjiviricetes</taxon>
        <taxon>Mononegavirales</taxon>
        <taxon>Paramyxoviridae</taxon>
        <taxon>Avulavirinae</taxon>
        <taxon>Metaavulavirus</taxon>
        <taxon>Metaavulavirus calidris</taxon>
        <taxon>Metaavulavirus hongkongense</taxon>
    </lineage>
</organism>
<dbReference type="EC" id="2.7.7.88" evidence="21"/>